<sequence>MSSLQVFKNNEFGELKAVIKKKQPLFLANPLAKILNYSEPAKMLKRLDSDEKVEIKSNEVATVLGVSFSELGLSKYSPKAVFITESGLYNAILGSEKQEAKKFKRWVTNEVLPSIRKYGTYMTDDVIEKALTSPDFLIQLATNLKKEKQKRVLAEQKIEEQKPLVNFANKVSVSKNSLLVREVAKIASKKEMKIGEKRLWNKLREWNLILKNSTEPKQYGIDRGYFEIVEGTRESSKGTFSYKTTRVTGKGQVYIISRLQKELSQQEVACTE</sequence>
<dbReference type="InterPro" id="IPR003497">
    <property type="entry name" value="BRO_N_domain"/>
</dbReference>
<dbReference type="PANTHER" id="PTHR36180">
    <property type="entry name" value="DNA-BINDING PROTEIN-RELATED-RELATED"/>
    <property type="match status" value="1"/>
</dbReference>
<name>A0AA40IV08_CLONO</name>
<organism evidence="2 3">
    <name type="scientific">Clostridium novyi B str. ATCC 27606</name>
    <dbReference type="NCBI Taxonomy" id="1443123"/>
    <lineage>
        <taxon>Bacteria</taxon>
        <taxon>Bacillati</taxon>
        <taxon>Bacillota</taxon>
        <taxon>Clostridia</taxon>
        <taxon>Eubacteriales</taxon>
        <taxon>Clostridiaceae</taxon>
        <taxon>Clostridium</taxon>
    </lineage>
</organism>
<dbReference type="PROSITE" id="PS51750">
    <property type="entry name" value="BRO_N"/>
    <property type="match status" value="1"/>
</dbReference>
<dbReference type="Pfam" id="PF02498">
    <property type="entry name" value="Bro-N"/>
    <property type="match status" value="1"/>
</dbReference>
<dbReference type="InterPro" id="IPR005039">
    <property type="entry name" value="Ant_C"/>
</dbReference>
<dbReference type="GO" id="GO:0003677">
    <property type="term" value="F:DNA binding"/>
    <property type="evidence" value="ECO:0007669"/>
    <property type="project" value="InterPro"/>
</dbReference>
<feature type="domain" description="Bro-N" evidence="1">
    <location>
        <begin position="1"/>
        <end position="119"/>
    </location>
</feature>
<evidence type="ECO:0000313" key="2">
    <source>
        <dbReference type="EMBL" id="KEI16867.1"/>
    </source>
</evidence>
<dbReference type="Proteomes" id="UP000027770">
    <property type="component" value="Unassembled WGS sequence"/>
</dbReference>
<accession>A0AA40IV08</accession>
<dbReference type="EMBL" id="JENW01000041">
    <property type="protein sequence ID" value="KEI16867.1"/>
    <property type="molecule type" value="Genomic_DNA"/>
</dbReference>
<gene>
    <name evidence="2" type="ORF">Z959_08540</name>
</gene>
<comment type="caution">
    <text evidence="2">The sequence shown here is derived from an EMBL/GenBank/DDBJ whole genome shotgun (WGS) entry which is preliminary data.</text>
</comment>
<keyword evidence="3" id="KW-1185">Reference proteome</keyword>
<protein>
    <recommendedName>
        <fullName evidence="1">Bro-N domain-containing protein</fullName>
    </recommendedName>
</protein>
<reference evidence="2 3" key="1">
    <citation type="submission" date="2014-02" db="EMBL/GenBank/DDBJ databases">
        <title>Plasmidome dynamics in the species complex Clostridium novyi sensu lato converts strains of independent lineages into distinctly different pathogens.</title>
        <authorList>
            <person name="Skarin H."/>
            <person name="Segerman B."/>
        </authorList>
    </citation>
    <scope>NUCLEOTIDE SEQUENCE [LARGE SCALE GENOMIC DNA]</scope>
    <source>
        <strain evidence="2 3">ATCC 27606</strain>
    </source>
</reference>
<proteinExistence type="predicted"/>
<dbReference type="PANTHER" id="PTHR36180:SF2">
    <property type="entry name" value="BRO FAMILY PROTEIN"/>
    <property type="match status" value="1"/>
</dbReference>
<dbReference type="RefSeq" id="WP_039218477.1">
    <property type="nucleotide sequence ID" value="NZ_JENW01000041.1"/>
</dbReference>
<dbReference type="SMART" id="SM01040">
    <property type="entry name" value="Bro-N"/>
    <property type="match status" value="1"/>
</dbReference>
<evidence type="ECO:0000313" key="3">
    <source>
        <dbReference type="Proteomes" id="UP000027770"/>
    </source>
</evidence>
<evidence type="ECO:0000259" key="1">
    <source>
        <dbReference type="PROSITE" id="PS51750"/>
    </source>
</evidence>
<dbReference type="AlphaFoldDB" id="A0AA40IV08"/>
<dbReference type="Pfam" id="PF03374">
    <property type="entry name" value="ANT"/>
    <property type="match status" value="1"/>
</dbReference>